<dbReference type="InterPro" id="IPR002716">
    <property type="entry name" value="PIN_dom"/>
</dbReference>
<sequence length="165" mass="18605">MKADYPAVLDACVLPPMPLADTLLRMAETPRLYLPKWSNEIMAEVTRNLTGEPWKKTPAQAKHRVDTLRAHFPEAWIEGFEPLIDLMKNDPKDRHVLAAAVSSGTKLIVTYNAKDFPASFLQPWGIERKGPSTFPIHLYELAPGIVARKLRRTGSKHRYSAGRFA</sequence>
<dbReference type="AlphaFoldDB" id="A0A841K1H9"/>
<reference evidence="2 3" key="1">
    <citation type="submission" date="2020-08" db="EMBL/GenBank/DDBJ databases">
        <title>Genomic Encyclopedia of Type Strains, Phase IV (KMG-IV): sequencing the most valuable type-strain genomes for metagenomic binning, comparative biology and taxonomic classification.</title>
        <authorList>
            <person name="Goeker M."/>
        </authorList>
    </citation>
    <scope>NUCLEOTIDE SEQUENCE [LARGE SCALE GENOMIC DNA]</scope>
    <source>
        <strain evidence="2 3">DSM 103733</strain>
    </source>
</reference>
<dbReference type="RefSeq" id="WP_050060836.1">
    <property type="nucleotide sequence ID" value="NZ_JACHEK010000007.1"/>
</dbReference>
<dbReference type="Proteomes" id="UP000538666">
    <property type="component" value="Unassembled WGS sequence"/>
</dbReference>
<keyword evidence="3" id="KW-1185">Reference proteome</keyword>
<dbReference type="OrthoDB" id="113459at2"/>
<feature type="domain" description="PIN" evidence="1">
    <location>
        <begin position="8"/>
        <end position="113"/>
    </location>
</feature>
<evidence type="ECO:0000313" key="3">
    <source>
        <dbReference type="Proteomes" id="UP000538666"/>
    </source>
</evidence>
<dbReference type="Pfam" id="PF13470">
    <property type="entry name" value="PIN_3"/>
    <property type="match status" value="1"/>
</dbReference>
<proteinExistence type="predicted"/>
<comment type="caution">
    <text evidence="2">The sequence shown here is derived from an EMBL/GenBank/DDBJ whole genome shotgun (WGS) entry which is preliminary data.</text>
</comment>
<accession>A0A841K1H9</accession>
<gene>
    <name evidence="2" type="ORF">HNQ77_003770</name>
</gene>
<evidence type="ECO:0000313" key="2">
    <source>
        <dbReference type="EMBL" id="MBB6145809.1"/>
    </source>
</evidence>
<protein>
    <submittedName>
        <fullName evidence="2">Putative nucleic acid-binding protein</fullName>
    </submittedName>
</protein>
<name>A0A841K1H9_9BACT</name>
<dbReference type="EMBL" id="JACHEK010000007">
    <property type="protein sequence ID" value="MBB6145809.1"/>
    <property type="molecule type" value="Genomic_DNA"/>
</dbReference>
<organism evidence="2 3">
    <name type="scientific">Silvibacterium bohemicum</name>
    <dbReference type="NCBI Taxonomy" id="1577686"/>
    <lineage>
        <taxon>Bacteria</taxon>
        <taxon>Pseudomonadati</taxon>
        <taxon>Acidobacteriota</taxon>
        <taxon>Terriglobia</taxon>
        <taxon>Terriglobales</taxon>
        <taxon>Acidobacteriaceae</taxon>
        <taxon>Silvibacterium</taxon>
    </lineage>
</organism>
<evidence type="ECO:0000259" key="1">
    <source>
        <dbReference type="Pfam" id="PF13470"/>
    </source>
</evidence>